<sequence>MELGFYGYLILEVTNKNTFERLGENLRKYPSFFTYFIFINKISCRSIWMRKASWFGTLLFAGCLLILFPFGLGTEALQRNDVRIGSLWIINEFIAALIIGRMFSPEQESFALDYILSSRMPRAALLVGKISFTALQILSLQIPVTFFWIILYNVQTEILIELLKTIVPISLIFNLGTASLGALVSCLTARSLAKEILQPMLFFPLQSGVLLAAVSLSMQIGDNVLLGAFSSTAWWTVLSAYPILFTAMGFLLSNVLLQE</sequence>
<proteinExistence type="inferred from homology"/>
<evidence type="ECO:0000256" key="2">
    <source>
        <dbReference type="ARBA" id="ARBA00010544"/>
    </source>
</evidence>
<reference evidence="7 8" key="1">
    <citation type="submission" date="2019-10" db="EMBL/GenBank/DDBJ databases">
        <title>New genus of Silvanigrellaceae.</title>
        <authorList>
            <person name="Pitt A."/>
            <person name="Hahn M.W."/>
        </authorList>
    </citation>
    <scope>NUCLEOTIDE SEQUENCE [LARGE SCALE GENOMIC DNA]</scope>
    <source>
        <strain evidence="7 8">33A1-SZDP</strain>
    </source>
</reference>
<feature type="transmembrane region" description="Helical" evidence="6">
    <location>
        <begin position="84"/>
        <end position="103"/>
    </location>
</feature>
<dbReference type="GO" id="GO:0015232">
    <property type="term" value="F:heme transmembrane transporter activity"/>
    <property type="evidence" value="ECO:0007669"/>
    <property type="project" value="InterPro"/>
</dbReference>
<comment type="caution">
    <text evidence="7">The sequence shown here is derived from an EMBL/GenBank/DDBJ whole genome shotgun (WGS) entry which is preliminary data.</text>
</comment>
<name>A0A833JEV3_9BACT</name>
<dbReference type="GO" id="GO:0016020">
    <property type="term" value="C:membrane"/>
    <property type="evidence" value="ECO:0007669"/>
    <property type="project" value="UniProtKB-SubCell"/>
</dbReference>
<evidence type="ECO:0000256" key="4">
    <source>
        <dbReference type="ARBA" id="ARBA00022989"/>
    </source>
</evidence>
<keyword evidence="5 6" id="KW-0472">Membrane</keyword>
<feature type="transmembrane region" description="Helical" evidence="6">
    <location>
        <begin position="233"/>
        <end position="257"/>
    </location>
</feature>
<dbReference type="AlphaFoldDB" id="A0A833JEV3"/>
<organism evidence="7 8">
    <name type="scientific">Fluviispira multicolorata</name>
    <dbReference type="NCBI Taxonomy" id="2654512"/>
    <lineage>
        <taxon>Bacteria</taxon>
        <taxon>Pseudomonadati</taxon>
        <taxon>Bdellovibrionota</taxon>
        <taxon>Oligoflexia</taxon>
        <taxon>Silvanigrellales</taxon>
        <taxon>Silvanigrellaceae</taxon>
        <taxon>Fluviispira</taxon>
    </lineage>
</organism>
<gene>
    <name evidence="7" type="ORF">GCL57_06520</name>
</gene>
<dbReference type="InterPro" id="IPR003544">
    <property type="entry name" value="Cyt_c_biogenesis_CcmB"/>
</dbReference>
<protein>
    <recommendedName>
        <fullName evidence="9">Heme exporter protein B</fullName>
    </recommendedName>
</protein>
<comment type="similarity">
    <text evidence="2">Belongs to the CcmB/CycW/HelB family.</text>
</comment>
<feature type="transmembrane region" description="Helical" evidence="6">
    <location>
        <begin position="52"/>
        <end position="72"/>
    </location>
</feature>
<evidence type="ECO:0000313" key="7">
    <source>
        <dbReference type="EMBL" id="KAB8030624.1"/>
    </source>
</evidence>
<evidence type="ECO:0000256" key="3">
    <source>
        <dbReference type="ARBA" id="ARBA00022692"/>
    </source>
</evidence>
<accession>A0A833JEV3</accession>
<evidence type="ECO:0000256" key="5">
    <source>
        <dbReference type="ARBA" id="ARBA00023136"/>
    </source>
</evidence>
<evidence type="ECO:0008006" key="9">
    <source>
        <dbReference type="Google" id="ProtNLM"/>
    </source>
</evidence>
<evidence type="ECO:0000256" key="1">
    <source>
        <dbReference type="ARBA" id="ARBA00004141"/>
    </source>
</evidence>
<dbReference type="Proteomes" id="UP000442694">
    <property type="component" value="Unassembled WGS sequence"/>
</dbReference>
<keyword evidence="8" id="KW-1185">Reference proteome</keyword>
<feature type="transmembrane region" description="Helical" evidence="6">
    <location>
        <begin position="201"/>
        <end position="221"/>
    </location>
</feature>
<keyword evidence="3 6" id="KW-0812">Transmembrane</keyword>
<keyword evidence="4 6" id="KW-1133">Transmembrane helix</keyword>
<evidence type="ECO:0000313" key="8">
    <source>
        <dbReference type="Proteomes" id="UP000442694"/>
    </source>
</evidence>
<dbReference type="Pfam" id="PF03379">
    <property type="entry name" value="CcmB"/>
    <property type="match status" value="1"/>
</dbReference>
<comment type="subcellular location">
    <subcellularLocation>
        <location evidence="1">Membrane</location>
        <topology evidence="1">Multi-pass membrane protein</topology>
    </subcellularLocation>
</comment>
<feature type="transmembrane region" description="Helical" evidence="6">
    <location>
        <begin position="171"/>
        <end position="189"/>
    </location>
</feature>
<feature type="transmembrane region" description="Helical" evidence="6">
    <location>
        <begin position="124"/>
        <end position="151"/>
    </location>
</feature>
<dbReference type="EMBL" id="WFLN01000006">
    <property type="protein sequence ID" value="KAB8030624.1"/>
    <property type="molecule type" value="Genomic_DNA"/>
</dbReference>
<evidence type="ECO:0000256" key="6">
    <source>
        <dbReference type="SAM" id="Phobius"/>
    </source>
</evidence>
<dbReference type="GO" id="GO:0017004">
    <property type="term" value="P:cytochrome complex assembly"/>
    <property type="evidence" value="ECO:0007669"/>
    <property type="project" value="InterPro"/>
</dbReference>